<evidence type="ECO:0000256" key="2">
    <source>
        <dbReference type="SAM" id="Phobius"/>
    </source>
</evidence>
<name>A0A840P9P7_9ACTN</name>
<feature type="transmembrane region" description="Helical" evidence="2">
    <location>
        <begin position="174"/>
        <end position="197"/>
    </location>
</feature>
<organism evidence="4 5">
    <name type="scientific">Thermocatellispora tengchongensis</name>
    <dbReference type="NCBI Taxonomy" id="1073253"/>
    <lineage>
        <taxon>Bacteria</taxon>
        <taxon>Bacillati</taxon>
        <taxon>Actinomycetota</taxon>
        <taxon>Actinomycetes</taxon>
        <taxon>Streptosporangiales</taxon>
        <taxon>Streptosporangiaceae</taxon>
        <taxon>Thermocatellispora</taxon>
    </lineage>
</organism>
<feature type="region of interest" description="Disordered" evidence="1">
    <location>
        <begin position="221"/>
        <end position="248"/>
    </location>
</feature>
<dbReference type="Pfam" id="PF14219">
    <property type="entry name" value="DUF4328"/>
    <property type="match status" value="1"/>
</dbReference>
<keyword evidence="2" id="KW-0472">Membrane</keyword>
<comment type="caution">
    <text evidence="4">The sequence shown here is derived from an EMBL/GenBank/DDBJ whole genome shotgun (WGS) entry which is preliminary data.</text>
</comment>
<feature type="domain" description="DUF4328" evidence="3">
    <location>
        <begin position="54"/>
        <end position="201"/>
    </location>
</feature>
<sequence>MRFAPPPPHRAASAVRATLLAQVSALTALVVFEAVRGRDLAREIAALPGDPASPQAQAVAGAVTVFAVLVLLTVAATAAAAAAYAVWLTRAARANAPAARMAGAVAATWLLPPVNLVAPPLLLDRIWRGANPEGHGRRRWLALLTAWWLTSLIALALVVLRLPPLGVPGLSGQGITGLGPAALVAVVIAARLCAATVQEITRLQSRPRARGRTRPWSRLLHRHATRPAPAGGAAPERSSLRPTGVGGE</sequence>
<evidence type="ECO:0000313" key="4">
    <source>
        <dbReference type="EMBL" id="MBB5136378.1"/>
    </source>
</evidence>
<feature type="transmembrane region" description="Helical" evidence="2">
    <location>
        <begin position="61"/>
        <end position="87"/>
    </location>
</feature>
<evidence type="ECO:0000259" key="3">
    <source>
        <dbReference type="Pfam" id="PF14219"/>
    </source>
</evidence>
<feature type="transmembrane region" description="Helical" evidence="2">
    <location>
        <begin position="140"/>
        <end position="162"/>
    </location>
</feature>
<proteinExistence type="predicted"/>
<keyword evidence="5" id="KW-1185">Reference proteome</keyword>
<dbReference type="InterPro" id="IPR025565">
    <property type="entry name" value="DUF4328"/>
</dbReference>
<protein>
    <recommendedName>
        <fullName evidence="3">DUF4328 domain-containing protein</fullName>
    </recommendedName>
</protein>
<gene>
    <name evidence="4" type="ORF">HNP84_006125</name>
</gene>
<evidence type="ECO:0000256" key="1">
    <source>
        <dbReference type="SAM" id="MobiDB-lite"/>
    </source>
</evidence>
<keyword evidence="2" id="KW-0812">Transmembrane</keyword>
<dbReference type="RefSeq" id="WP_185053273.1">
    <property type="nucleotide sequence ID" value="NZ_BAABIX010000011.1"/>
</dbReference>
<accession>A0A840P9P7</accession>
<dbReference type="Proteomes" id="UP000578449">
    <property type="component" value="Unassembled WGS sequence"/>
</dbReference>
<dbReference type="EMBL" id="JACHGN010000014">
    <property type="protein sequence ID" value="MBB5136378.1"/>
    <property type="molecule type" value="Genomic_DNA"/>
</dbReference>
<keyword evidence="2" id="KW-1133">Transmembrane helix</keyword>
<dbReference type="AlphaFoldDB" id="A0A840P9P7"/>
<evidence type="ECO:0000313" key="5">
    <source>
        <dbReference type="Proteomes" id="UP000578449"/>
    </source>
</evidence>
<reference evidence="4 5" key="1">
    <citation type="submission" date="2020-08" db="EMBL/GenBank/DDBJ databases">
        <title>Genomic Encyclopedia of Type Strains, Phase IV (KMG-IV): sequencing the most valuable type-strain genomes for metagenomic binning, comparative biology and taxonomic classification.</title>
        <authorList>
            <person name="Goeker M."/>
        </authorList>
    </citation>
    <scope>NUCLEOTIDE SEQUENCE [LARGE SCALE GENOMIC DNA]</scope>
    <source>
        <strain evidence="4 5">DSM 45615</strain>
    </source>
</reference>